<comment type="similarity">
    <text evidence="1">Belongs to the SorC transcriptional regulatory family.</text>
</comment>
<reference evidence="6 7" key="1">
    <citation type="submission" date="2020-12" db="EMBL/GenBank/DDBJ databases">
        <title>FDA dAtabase for Regulatory Grade micrObial Sequences (FDA-ARGOS): Supporting development and validation of Infectious Disease Dx tests.</title>
        <authorList>
            <person name="Sproer C."/>
            <person name="Gronow S."/>
            <person name="Severitt S."/>
            <person name="Schroder I."/>
            <person name="Tallon L."/>
            <person name="Sadzewicz L."/>
            <person name="Zhao X."/>
            <person name="Boylan J."/>
            <person name="Ott S."/>
            <person name="Bowen H."/>
            <person name="Vavikolanu K."/>
            <person name="Mehta A."/>
            <person name="Aluvathingal J."/>
            <person name="Nadendla S."/>
            <person name="Lowell S."/>
            <person name="Myers T."/>
            <person name="Yan Y."/>
            <person name="Sichtig H."/>
        </authorList>
    </citation>
    <scope>NUCLEOTIDE SEQUENCE [LARGE SCALE GENOMIC DNA]</scope>
    <source>
        <strain evidence="6 7">FDAARGOS_1053</strain>
    </source>
</reference>
<dbReference type="OrthoDB" id="186585at2"/>
<dbReference type="EMBL" id="CP066007">
    <property type="protein sequence ID" value="QQB47642.1"/>
    <property type="molecule type" value="Genomic_DNA"/>
</dbReference>
<evidence type="ECO:0000256" key="1">
    <source>
        <dbReference type="ARBA" id="ARBA00010466"/>
    </source>
</evidence>
<dbReference type="Gene3D" id="1.10.10.10">
    <property type="entry name" value="Winged helix-like DNA-binding domain superfamily/Winged helix DNA-binding domain"/>
    <property type="match status" value="1"/>
</dbReference>
<evidence type="ECO:0000256" key="4">
    <source>
        <dbReference type="ARBA" id="ARBA00023163"/>
    </source>
</evidence>
<dbReference type="InterPro" id="IPR007324">
    <property type="entry name" value="Sugar-bd_dom_put"/>
</dbReference>
<keyword evidence="2" id="KW-0805">Transcription regulation</keyword>
<name>A0A7T4JW91_9CORY</name>
<dbReference type="Gene3D" id="3.40.50.1360">
    <property type="match status" value="1"/>
</dbReference>
<feature type="domain" description="Sugar-binding" evidence="5">
    <location>
        <begin position="59"/>
        <end position="307"/>
    </location>
</feature>
<dbReference type="GO" id="GO:0003677">
    <property type="term" value="F:DNA binding"/>
    <property type="evidence" value="ECO:0007669"/>
    <property type="project" value="UniProtKB-KW"/>
</dbReference>
<dbReference type="Pfam" id="PF04198">
    <property type="entry name" value="Sugar-bind"/>
    <property type="match status" value="1"/>
</dbReference>
<evidence type="ECO:0000259" key="5">
    <source>
        <dbReference type="Pfam" id="PF04198"/>
    </source>
</evidence>
<evidence type="ECO:0000256" key="3">
    <source>
        <dbReference type="ARBA" id="ARBA00023125"/>
    </source>
</evidence>
<dbReference type="AlphaFoldDB" id="A0A7T4JW91"/>
<keyword evidence="3" id="KW-0238">DNA-binding</keyword>
<accession>A0A7T4JW91</accession>
<dbReference type="InterPro" id="IPR037171">
    <property type="entry name" value="NagB/RpiA_transferase-like"/>
</dbReference>
<dbReference type="InterPro" id="IPR013324">
    <property type="entry name" value="RNA_pol_sigma_r3/r4-like"/>
</dbReference>
<protein>
    <submittedName>
        <fullName evidence="6">RNA polymerase subunit sigma-70</fullName>
    </submittedName>
</protein>
<dbReference type="InterPro" id="IPR051054">
    <property type="entry name" value="SorC_transcr_regulators"/>
</dbReference>
<keyword evidence="4" id="KW-0804">Transcription</keyword>
<dbReference type="GO" id="GO:0030246">
    <property type="term" value="F:carbohydrate binding"/>
    <property type="evidence" value="ECO:0007669"/>
    <property type="project" value="InterPro"/>
</dbReference>
<gene>
    <name evidence="6" type="ORF">I6I10_02325</name>
</gene>
<organism evidence="6 7">
    <name type="scientific">Corynebacterium glucuronolyticum</name>
    <dbReference type="NCBI Taxonomy" id="39791"/>
    <lineage>
        <taxon>Bacteria</taxon>
        <taxon>Bacillati</taxon>
        <taxon>Actinomycetota</taxon>
        <taxon>Actinomycetes</taxon>
        <taxon>Mycobacteriales</taxon>
        <taxon>Corynebacteriaceae</taxon>
        <taxon>Corynebacterium</taxon>
    </lineage>
</organism>
<dbReference type="PANTHER" id="PTHR34294:SF1">
    <property type="entry name" value="TRANSCRIPTIONAL REGULATOR LSRR"/>
    <property type="match status" value="1"/>
</dbReference>
<dbReference type="InterPro" id="IPR036388">
    <property type="entry name" value="WH-like_DNA-bd_sf"/>
</dbReference>
<dbReference type="Proteomes" id="UP000596145">
    <property type="component" value="Chromosome"/>
</dbReference>
<dbReference type="SUPFAM" id="SSF88659">
    <property type="entry name" value="Sigma3 and sigma4 domains of RNA polymerase sigma factors"/>
    <property type="match status" value="1"/>
</dbReference>
<dbReference type="SUPFAM" id="SSF100950">
    <property type="entry name" value="NagB/RpiA/CoA transferase-like"/>
    <property type="match status" value="1"/>
</dbReference>
<evidence type="ECO:0000313" key="7">
    <source>
        <dbReference type="Proteomes" id="UP000596145"/>
    </source>
</evidence>
<dbReference type="PANTHER" id="PTHR34294">
    <property type="entry name" value="TRANSCRIPTIONAL REGULATOR-RELATED"/>
    <property type="match status" value="1"/>
</dbReference>
<proteinExistence type="inferred from homology"/>
<evidence type="ECO:0000256" key="2">
    <source>
        <dbReference type="ARBA" id="ARBA00023015"/>
    </source>
</evidence>
<sequence>MDKRQNMAIDAAKLYYLSDCSQSEIASVLGVSRPTVSKLLTYAKEEGFARVEIQDPRSESEQLSRLLTERFGLKSAKVVWPKSGDPLAAVGKAGAELLQVMVHDGDSIGVTSGHTLYTVGKHLQNGDWSNVEIVQLKGGISLSNFGESDWNTLAMFRDAFNAEMVLLPLPAVFKNAKAKALVANEPEIARIIEKISQVDIAVFTVGVASENSQLLEQGHYSQNDRECVLGRAIGHICSHWVDAQGRICCPEIDERTVGISLGGLKKIPRRVLVARGMEKVKIISTALNRGIVTHFVTDRLTAEAVLKLT</sequence>
<evidence type="ECO:0000313" key="6">
    <source>
        <dbReference type="EMBL" id="QQB47642.1"/>
    </source>
</evidence>